<evidence type="ECO:0008006" key="3">
    <source>
        <dbReference type="Google" id="ProtNLM"/>
    </source>
</evidence>
<dbReference type="OrthoDB" id="9796999at2"/>
<comment type="caution">
    <text evidence="1">The sequence shown here is derived from an EMBL/GenBank/DDBJ whole genome shotgun (WGS) entry which is preliminary data.</text>
</comment>
<name>A0A2D0N322_FLAN2</name>
<dbReference type="EMBL" id="PDUD01000039">
    <property type="protein sequence ID" value="PHN02539.1"/>
    <property type="molecule type" value="Genomic_DNA"/>
</dbReference>
<sequence>MQANEENTYYPPTLADWRAWLAQNHRSEQSVWLILYKKKSERESILWSDAVDVALCFGWIDSKRQTIDEFSYRQFYCRRKPKSPWSKINKEKVQKLIDSGEMRPAGYEAVEIAKANGSWTMLDEAEALIVPEDLETAFQKHPGAKDYYLSLSPSNRKSLLHWIALARRPETRQKRIDEISEHAGRGERPKHFR</sequence>
<dbReference type="RefSeq" id="WP_099154084.1">
    <property type="nucleotide sequence ID" value="NZ_PDUD01000039.1"/>
</dbReference>
<dbReference type="AlphaFoldDB" id="A0A2D0N322"/>
<dbReference type="Pfam" id="PF13376">
    <property type="entry name" value="OmdA"/>
    <property type="match status" value="1"/>
</dbReference>
<proteinExistence type="predicted"/>
<accession>A0A2D0N322</accession>
<reference evidence="1 2" key="1">
    <citation type="submission" date="2017-10" db="EMBL/GenBank/DDBJ databases">
        <title>The draft genome sequence of Lewinella nigricans NBRC 102662.</title>
        <authorList>
            <person name="Wang K."/>
        </authorList>
    </citation>
    <scope>NUCLEOTIDE SEQUENCE [LARGE SCALE GENOMIC DNA]</scope>
    <source>
        <strain evidence="1 2">NBRC 102662</strain>
    </source>
</reference>
<gene>
    <name evidence="1" type="ORF">CRP01_31685</name>
</gene>
<evidence type="ECO:0000313" key="2">
    <source>
        <dbReference type="Proteomes" id="UP000223913"/>
    </source>
</evidence>
<evidence type="ECO:0000313" key="1">
    <source>
        <dbReference type="EMBL" id="PHN02539.1"/>
    </source>
</evidence>
<dbReference type="Proteomes" id="UP000223913">
    <property type="component" value="Unassembled WGS sequence"/>
</dbReference>
<organism evidence="1 2">
    <name type="scientific">Flavilitoribacter nigricans (strain ATCC 23147 / DSM 23189 / NBRC 102662 / NCIMB 1420 / SS-2)</name>
    <name type="common">Lewinella nigricans</name>
    <dbReference type="NCBI Taxonomy" id="1122177"/>
    <lineage>
        <taxon>Bacteria</taxon>
        <taxon>Pseudomonadati</taxon>
        <taxon>Bacteroidota</taxon>
        <taxon>Saprospiria</taxon>
        <taxon>Saprospirales</taxon>
        <taxon>Lewinellaceae</taxon>
        <taxon>Flavilitoribacter</taxon>
    </lineage>
</organism>
<protein>
    <recommendedName>
        <fullName evidence="3">Bacteriocin-protection protein</fullName>
    </recommendedName>
</protein>
<keyword evidence="2" id="KW-1185">Reference proteome</keyword>